<name>A0A0G1J3N5_9BACT</name>
<evidence type="ECO:0000313" key="2">
    <source>
        <dbReference type="EMBL" id="KKT66221.1"/>
    </source>
</evidence>
<keyword evidence="1" id="KW-0812">Transmembrane</keyword>
<sequence length="46" mass="5423">MNKNPLKKIENYVDPKLEKRLAYFFGVMYVIVIALLAVKGILWLLR</sequence>
<organism evidence="2 3">
    <name type="scientific">Candidatus Woesebacteria bacterium GW2011_GWA2_44_33</name>
    <dbReference type="NCBI Taxonomy" id="1618564"/>
    <lineage>
        <taxon>Bacteria</taxon>
        <taxon>Candidatus Woeseibacteriota</taxon>
    </lineage>
</organism>
<feature type="transmembrane region" description="Helical" evidence="1">
    <location>
        <begin position="21"/>
        <end position="45"/>
    </location>
</feature>
<comment type="caution">
    <text evidence="2">The sequence shown here is derived from an EMBL/GenBank/DDBJ whole genome shotgun (WGS) entry which is preliminary data.</text>
</comment>
<keyword evidence="1" id="KW-1133">Transmembrane helix</keyword>
<accession>A0A0G1J3N5</accession>
<proteinExistence type="predicted"/>
<gene>
    <name evidence="2" type="ORF">UW60_C0027G0007</name>
</gene>
<keyword evidence="1" id="KW-0472">Membrane</keyword>
<dbReference type="EMBL" id="LCIY01000027">
    <property type="protein sequence ID" value="KKT66221.1"/>
    <property type="molecule type" value="Genomic_DNA"/>
</dbReference>
<dbReference type="Proteomes" id="UP000034826">
    <property type="component" value="Unassembled WGS sequence"/>
</dbReference>
<reference evidence="2 3" key="1">
    <citation type="journal article" date="2015" name="Nature">
        <title>rRNA introns, odd ribosomes, and small enigmatic genomes across a large radiation of phyla.</title>
        <authorList>
            <person name="Brown C.T."/>
            <person name="Hug L.A."/>
            <person name="Thomas B.C."/>
            <person name="Sharon I."/>
            <person name="Castelle C.J."/>
            <person name="Singh A."/>
            <person name="Wilkins M.J."/>
            <person name="Williams K.H."/>
            <person name="Banfield J.F."/>
        </authorList>
    </citation>
    <scope>NUCLEOTIDE SEQUENCE [LARGE SCALE GENOMIC DNA]</scope>
</reference>
<evidence type="ECO:0000256" key="1">
    <source>
        <dbReference type="SAM" id="Phobius"/>
    </source>
</evidence>
<dbReference type="AlphaFoldDB" id="A0A0G1J3N5"/>
<protein>
    <submittedName>
        <fullName evidence="2">Uncharacterized protein</fullName>
    </submittedName>
</protein>
<evidence type="ECO:0000313" key="3">
    <source>
        <dbReference type="Proteomes" id="UP000034826"/>
    </source>
</evidence>